<keyword evidence="1" id="KW-0472">Membrane</keyword>
<gene>
    <name evidence="2" type="ORF">An15g03700</name>
</gene>
<evidence type="ECO:0000256" key="1">
    <source>
        <dbReference type="SAM" id="Phobius"/>
    </source>
</evidence>
<evidence type="ECO:0000313" key="2">
    <source>
        <dbReference type="RefSeq" id="XP_059606478.1"/>
    </source>
</evidence>
<dbReference type="AlphaFoldDB" id="A0AAJ8C0S1"/>
<keyword evidence="1" id="KW-0812">Transmembrane</keyword>
<dbReference type="RefSeq" id="XP_059606478.1">
    <property type="nucleotide sequence ID" value="XM_059744613.1"/>
</dbReference>
<proteinExistence type="predicted"/>
<accession>A0AAJ8C0S1</accession>
<sequence length="196" mass="21765">MLGAARRLDRWVSTLNSLIHSLTHSLATRVLLLFSLLTCLSVPFSFSNSLSPTLFSLPLPLSPLSVTHTLSLSPLTLTLSIYLSIYYLLLPSLPLSVCSSKSQDITTSIRRLPPTPAAPTFSPPPTEVLPRTRKNQFNSTFTIYPPPPTDSRRQPGKLSIIQSINRYYCLTVLPPRQPISHRLHSDLSFSPVPFQS</sequence>
<organism evidence="2">
    <name type="scientific">Aspergillus niger</name>
    <dbReference type="NCBI Taxonomy" id="5061"/>
    <lineage>
        <taxon>Eukaryota</taxon>
        <taxon>Fungi</taxon>
        <taxon>Dikarya</taxon>
        <taxon>Ascomycota</taxon>
        <taxon>Pezizomycotina</taxon>
        <taxon>Eurotiomycetes</taxon>
        <taxon>Eurotiomycetidae</taxon>
        <taxon>Eurotiales</taxon>
        <taxon>Aspergillaceae</taxon>
        <taxon>Aspergillus</taxon>
        <taxon>Aspergillus subgen. Circumdati</taxon>
    </lineage>
</organism>
<reference evidence="2" key="1">
    <citation type="submission" date="2025-02" db="EMBL/GenBank/DDBJ databases">
        <authorList>
            <consortium name="NCBI Genome Project"/>
        </authorList>
    </citation>
    <scope>NUCLEOTIDE SEQUENCE</scope>
</reference>
<dbReference type="GeneID" id="84593174"/>
<feature type="transmembrane region" description="Helical" evidence="1">
    <location>
        <begin position="26"/>
        <end position="46"/>
    </location>
</feature>
<dbReference type="KEGG" id="ang:An15g03700"/>
<feature type="transmembrane region" description="Helical" evidence="1">
    <location>
        <begin position="66"/>
        <end position="89"/>
    </location>
</feature>
<dbReference type="VEuPathDB" id="FungiDB:An15g03700"/>
<reference evidence="2" key="2">
    <citation type="submission" date="2025-08" db="UniProtKB">
        <authorList>
            <consortium name="RefSeq"/>
        </authorList>
    </citation>
    <scope>IDENTIFICATION</scope>
</reference>
<keyword evidence="1" id="KW-1133">Transmembrane helix</keyword>
<name>A0AAJ8C0S1_ASPNG</name>
<protein>
    <submittedName>
        <fullName evidence="2">Uncharacterized protein</fullName>
    </submittedName>
</protein>